<reference evidence="1 2" key="1">
    <citation type="submission" date="2018-09" db="EMBL/GenBank/DDBJ databases">
        <title>Murine metabolic-syndrome-specific gut microbial biobank.</title>
        <authorList>
            <person name="Liu C."/>
        </authorList>
    </citation>
    <scope>NUCLEOTIDE SEQUENCE [LARGE SCALE GENOMIC DNA]</scope>
    <source>
        <strain evidence="1 2">8-P5</strain>
    </source>
</reference>
<dbReference type="AlphaFoldDB" id="A0A3L7ZTJ1"/>
<evidence type="ECO:0000313" key="2">
    <source>
        <dbReference type="Proteomes" id="UP000278164"/>
    </source>
</evidence>
<dbReference type="SUPFAM" id="SSF52833">
    <property type="entry name" value="Thioredoxin-like"/>
    <property type="match status" value="1"/>
</dbReference>
<dbReference type="OrthoDB" id="1449040at2"/>
<protein>
    <submittedName>
        <fullName evidence="1">DUF1573 domain-containing protein</fullName>
    </submittedName>
</protein>
<dbReference type="PROSITE" id="PS51257">
    <property type="entry name" value="PROKAR_LIPOPROTEIN"/>
    <property type="match status" value="1"/>
</dbReference>
<dbReference type="EMBL" id="RAYI01000016">
    <property type="protein sequence ID" value="RLT73553.1"/>
    <property type="molecule type" value="Genomic_DNA"/>
</dbReference>
<accession>A0A3L7ZTJ1</accession>
<gene>
    <name evidence="1" type="ORF">D7V78_09835</name>
</gene>
<dbReference type="PANTHER" id="PTHR37833:SF1">
    <property type="entry name" value="SIGNAL PEPTIDE PROTEIN"/>
    <property type="match status" value="1"/>
</dbReference>
<sequence length="295" mass="33444">MKMKKTVCIGYKLVLLLIPLVLSLLSCDGKREYDAMRIVEEWEGKEIIFPDSLSFMRYGIEPVDFSIGTGYKILVYVDSTGCASCKMQLEEWNRFISYVDSVANGSCQYLFFIHTRYPKEMSYVLKNAKFNVPVCIDIDNSLDKINDFPDNILFQTFLLNSENRVVYIGNPVYSSAIQDLYENVLVRDKQKKEEDPKIIVDPAEVNLGSLSLGEEKMAIFELKNNSDELLVIENVSTTCDCASISFDKKPVIVDGSLQVMVTVKPKEIGFFSQTVIVKSNISNFVKLRVVGHVNN</sequence>
<dbReference type="Gene3D" id="2.60.40.10">
    <property type="entry name" value="Immunoglobulins"/>
    <property type="match status" value="1"/>
</dbReference>
<dbReference type="InterPro" id="IPR011467">
    <property type="entry name" value="DUF1573"/>
</dbReference>
<name>A0A3L7ZTJ1_PARDI</name>
<dbReference type="Pfam" id="PF07610">
    <property type="entry name" value="DUF1573"/>
    <property type="match status" value="1"/>
</dbReference>
<dbReference type="PANTHER" id="PTHR37833">
    <property type="entry name" value="LIPOPROTEIN-RELATED"/>
    <property type="match status" value="1"/>
</dbReference>
<proteinExistence type="predicted"/>
<dbReference type="Proteomes" id="UP000278164">
    <property type="component" value="Unassembled WGS sequence"/>
</dbReference>
<organism evidence="1 2">
    <name type="scientific">Parabacteroides distasonis</name>
    <dbReference type="NCBI Taxonomy" id="823"/>
    <lineage>
        <taxon>Bacteria</taxon>
        <taxon>Pseudomonadati</taxon>
        <taxon>Bacteroidota</taxon>
        <taxon>Bacteroidia</taxon>
        <taxon>Bacteroidales</taxon>
        <taxon>Tannerellaceae</taxon>
        <taxon>Parabacteroides</taxon>
    </lineage>
</organism>
<evidence type="ECO:0000313" key="1">
    <source>
        <dbReference type="EMBL" id="RLT73553.1"/>
    </source>
</evidence>
<dbReference type="InterPro" id="IPR036249">
    <property type="entry name" value="Thioredoxin-like_sf"/>
</dbReference>
<comment type="caution">
    <text evidence="1">The sequence shown here is derived from an EMBL/GenBank/DDBJ whole genome shotgun (WGS) entry which is preliminary data.</text>
</comment>
<dbReference type="InterPro" id="IPR013783">
    <property type="entry name" value="Ig-like_fold"/>
</dbReference>